<evidence type="ECO:0000313" key="2">
    <source>
        <dbReference type="EMBL" id="PIR69806.1"/>
    </source>
</evidence>
<dbReference type="InterPro" id="IPR051548">
    <property type="entry name" value="Grx-like_ET"/>
</dbReference>
<reference evidence="3" key="1">
    <citation type="submission" date="2017-09" db="EMBL/GenBank/DDBJ databases">
        <title>Depth-based differentiation of microbial function through sediment-hosted aquifers and enrichment of novel symbionts in the deep terrestrial subsurface.</title>
        <authorList>
            <person name="Probst A.J."/>
            <person name="Ladd B."/>
            <person name="Jarett J.K."/>
            <person name="Geller-Mcgrath D.E."/>
            <person name="Sieber C.M.K."/>
            <person name="Emerson J.B."/>
            <person name="Anantharaman K."/>
            <person name="Thomas B.C."/>
            <person name="Malmstrom R."/>
            <person name="Stieglmeier M."/>
            <person name="Klingl A."/>
            <person name="Woyke T."/>
            <person name="Ryan C.M."/>
            <person name="Banfield J.F."/>
        </authorList>
    </citation>
    <scope>NUCLEOTIDE SEQUENCE [LARGE SCALE GENOMIC DNA]</scope>
</reference>
<dbReference type="PANTHER" id="PTHR34386">
    <property type="entry name" value="GLUTAREDOXIN"/>
    <property type="match status" value="1"/>
</dbReference>
<dbReference type="InterPro" id="IPR002109">
    <property type="entry name" value="Glutaredoxin"/>
</dbReference>
<dbReference type="InterPro" id="IPR011911">
    <property type="entry name" value="GlrX_YruB"/>
</dbReference>
<dbReference type="GO" id="GO:0045454">
    <property type="term" value="P:cell redox homeostasis"/>
    <property type="evidence" value="ECO:0007669"/>
    <property type="project" value="TreeGrafter"/>
</dbReference>
<dbReference type="Proteomes" id="UP000231503">
    <property type="component" value="Unassembled WGS sequence"/>
</dbReference>
<feature type="domain" description="Glutaredoxin" evidence="1">
    <location>
        <begin position="6"/>
        <end position="65"/>
    </location>
</feature>
<evidence type="ECO:0000259" key="1">
    <source>
        <dbReference type="Pfam" id="PF00462"/>
    </source>
</evidence>
<gene>
    <name evidence="2" type="ORF">COU47_01070</name>
</gene>
<comment type="caution">
    <text evidence="2">The sequence shown here is derived from an EMBL/GenBank/DDBJ whole genome shotgun (WGS) entry which is preliminary data.</text>
</comment>
<dbReference type="Pfam" id="PF00462">
    <property type="entry name" value="Glutaredoxin"/>
    <property type="match status" value="1"/>
</dbReference>
<dbReference type="PROSITE" id="PS51354">
    <property type="entry name" value="GLUTAREDOXIN_2"/>
    <property type="match status" value="1"/>
</dbReference>
<dbReference type="EMBL" id="PFCO01000002">
    <property type="protein sequence ID" value="PIR69806.1"/>
    <property type="molecule type" value="Genomic_DNA"/>
</dbReference>
<dbReference type="AlphaFoldDB" id="A0A2H0TE35"/>
<organism evidence="2 3">
    <name type="scientific">Candidatus Niyogibacteria bacterium CG10_big_fil_rev_8_21_14_0_10_46_36</name>
    <dbReference type="NCBI Taxonomy" id="1974726"/>
    <lineage>
        <taxon>Bacteria</taxon>
        <taxon>Candidatus Niyogiibacteriota</taxon>
    </lineage>
</organism>
<name>A0A2H0TE35_9BACT</name>
<dbReference type="PANTHER" id="PTHR34386:SF1">
    <property type="entry name" value="GLUTAREDOXIN-LIKE PROTEIN NRDH"/>
    <property type="match status" value="1"/>
</dbReference>
<sequence length="79" mass="8908">MEAKEVTIYSTPTCHFCQAAKAFFKENNIEYTDYNVAEDADKRNEMVEKSGQMGVPVIVIGEQIIVGFDEDKVKEILGM</sequence>
<dbReference type="NCBIfam" id="NF041212">
    <property type="entry name" value="Uxx_star"/>
    <property type="match status" value="1"/>
</dbReference>
<accession>A0A2H0TE35</accession>
<dbReference type="NCBIfam" id="TIGR02196">
    <property type="entry name" value="GlrX_YruB"/>
    <property type="match status" value="1"/>
</dbReference>
<dbReference type="CDD" id="cd02976">
    <property type="entry name" value="NrdH"/>
    <property type="match status" value="1"/>
</dbReference>
<dbReference type="SUPFAM" id="SSF52833">
    <property type="entry name" value="Thioredoxin-like"/>
    <property type="match status" value="1"/>
</dbReference>
<proteinExistence type="predicted"/>
<protein>
    <submittedName>
        <fullName evidence="2">NrdH-redoxin</fullName>
    </submittedName>
</protein>
<dbReference type="GO" id="GO:0009055">
    <property type="term" value="F:electron transfer activity"/>
    <property type="evidence" value="ECO:0007669"/>
    <property type="project" value="TreeGrafter"/>
</dbReference>
<dbReference type="InterPro" id="IPR036249">
    <property type="entry name" value="Thioredoxin-like_sf"/>
</dbReference>
<dbReference type="Gene3D" id="3.40.30.10">
    <property type="entry name" value="Glutaredoxin"/>
    <property type="match status" value="1"/>
</dbReference>
<evidence type="ECO:0000313" key="3">
    <source>
        <dbReference type="Proteomes" id="UP000231503"/>
    </source>
</evidence>